<name>A0A934JYB3_9BACT</name>
<proteinExistence type="predicted"/>
<keyword evidence="3" id="KW-1185">Reference proteome</keyword>
<evidence type="ECO:0000313" key="2">
    <source>
        <dbReference type="EMBL" id="MBJ7597162.1"/>
    </source>
</evidence>
<dbReference type="InterPro" id="IPR009061">
    <property type="entry name" value="DNA-bd_dom_put_sf"/>
</dbReference>
<organism evidence="2 3">
    <name type="scientific">Candidatus Nephthysia bennettiae</name>
    <dbReference type="NCBI Taxonomy" id="3127016"/>
    <lineage>
        <taxon>Bacteria</taxon>
        <taxon>Bacillati</taxon>
        <taxon>Candidatus Dormiibacterota</taxon>
        <taxon>Candidatus Dormibacteria</taxon>
        <taxon>Candidatus Dormibacterales</taxon>
        <taxon>Candidatus Dormibacteraceae</taxon>
        <taxon>Candidatus Nephthysia</taxon>
    </lineage>
</organism>
<accession>A0A934JYB3</accession>
<evidence type="ECO:0000313" key="3">
    <source>
        <dbReference type="Proteomes" id="UP000612893"/>
    </source>
</evidence>
<evidence type="ECO:0000259" key="1">
    <source>
        <dbReference type="Pfam" id="PF12728"/>
    </source>
</evidence>
<dbReference type="Pfam" id="PF12728">
    <property type="entry name" value="HTH_17"/>
    <property type="match status" value="1"/>
</dbReference>
<dbReference type="InterPro" id="IPR041657">
    <property type="entry name" value="HTH_17"/>
</dbReference>
<dbReference type="EMBL" id="JAEKNR010000040">
    <property type="protein sequence ID" value="MBJ7597162.1"/>
    <property type="molecule type" value="Genomic_DNA"/>
</dbReference>
<dbReference type="InterPro" id="IPR010093">
    <property type="entry name" value="SinI_DNA-bd"/>
</dbReference>
<dbReference type="AlphaFoldDB" id="A0A934JYB3"/>
<dbReference type="NCBIfam" id="TIGR01764">
    <property type="entry name" value="excise"/>
    <property type="match status" value="1"/>
</dbReference>
<dbReference type="Proteomes" id="UP000612893">
    <property type="component" value="Unassembled WGS sequence"/>
</dbReference>
<sequence>MTEVMLLKPEEAASLLRVGRTKLFQLVWSGELPVVRIGRSVRLPRADLERWIAARTVQPIAGERQ</sequence>
<feature type="domain" description="Helix-turn-helix" evidence="1">
    <location>
        <begin position="6"/>
        <end position="55"/>
    </location>
</feature>
<protein>
    <submittedName>
        <fullName evidence="2">Helix-turn-helix domain-containing protein</fullName>
    </submittedName>
</protein>
<gene>
    <name evidence="2" type="ORF">JF922_03625</name>
</gene>
<comment type="caution">
    <text evidence="2">The sequence shown here is derived from an EMBL/GenBank/DDBJ whole genome shotgun (WGS) entry which is preliminary data.</text>
</comment>
<reference evidence="2" key="1">
    <citation type="submission" date="2020-10" db="EMBL/GenBank/DDBJ databases">
        <title>Ca. Dormibacterota MAGs.</title>
        <authorList>
            <person name="Montgomery K."/>
        </authorList>
    </citation>
    <scope>NUCLEOTIDE SEQUENCE [LARGE SCALE GENOMIC DNA]</scope>
    <source>
        <strain evidence="2">SC8812_S17_10</strain>
    </source>
</reference>
<dbReference type="SUPFAM" id="SSF46955">
    <property type="entry name" value="Putative DNA-binding domain"/>
    <property type="match status" value="1"/>
</dbReference>